<dbReference type="Proteomes" id="UP000242287">
    <property type="component" value="Unassembled WGS sequence"/>
</dbReference>
<feature type="region of interest" description="Disordered" evidence="10">
    <location>
        <begin position="944"/>
        <end position="987"/>
    </location>
</feature>
<feature type="domain" description="RRM" evidence="11">
    <location>
        <begin position="584"/>
        <end position="657"/>
    </location>
</feature>
<evidence type="ECO:0000256" key="6">
    <source>
        <dbReference type="ARBA" id="ARBA00023242"/>
    </source>
</evidence>
<dbReference type="InterPro" id="IPR034398">
    <property type="entry name" value="Prp24_RRM2"/>
</dbReference>
<dbReference type="Pfam" id="PF00076">
    <property type="entry name" value="RRM_1"/>
    <property type="match status" value="3"/>
</dbReference>
<dbReference type="STRING" id="703135.A0A2A9P0K2"/>
<evidence type="ECO:0000256" key="10">
    <source>
        <dbReference type="SAM" id="MobiDB-lite"/>
    </source>
</evidence>
<accession>A0A2A9P0K2</accession>
<comment type="subcellular location">
    <subcellularLocation>
        <location evidence="1">Nucleus</location>
    </subcellularLocation>
</comment>
<dbReference type="SMART" id="SM00360">
    <property type="entry name" value="RRM"/>
    <property type="match status" value="4"/>
</dbReference>
<feature type="compositionally biased region" description="Polar residues" evidence="10">
    <location>
        <begin position="950"/>
        <end position="959"/>
    </location>
</feature>
<evidence type="ECO:0000313" key="12">
    <source>
        <dbReference type="EMBL" id="PFH53912.1"/>
    </source>
</evidence>
<dbReference type="GO" id="GO:0008380">
    <property type="term" value="P:RNA splicing"/>
    <property type="evidence" value="ECO:0007669"/>
    <property type="project" value="UniProtKB-KW"/>
</dbReference>
<dbReference type="OrthoDB" id="360390at2759"/>
<feature type="domain" description="RRM" evidence="11">
    <location>
        <begin position="658"/>
        <end position="735"/>
    </location>
</feature>
<dbReference type="CDD" id="cd12296">
    <property type="entry name" value="RRM1_Prp24"/>
    <property type="match status" value="1"/>
</dbReference>
<organism evidence="12 13">
    <name type="scientific">Amanita thiersii Skay4041</name>
    <dbReference type="NCBI Taxonomy" id="703135"/>
    <lineage>
        <taxon>Eukaryota</taxon>
        <taxon>Fungi</taxon>
        <taxon>Dikarya</taxon>
        <taxon>Basidiomycota</taxon>
        <taxon>Agaricomycotina</taxon>
        <taxon>Agaricomycetes</taxon>
        <taxon>Agaricomycetidae</taxon>
        <taxon>Agaricales</taxon>
        <taxon>Pluteineae</taxon>
        <taxon>Amanitaceae</taxon>
        <taxon>Amanita</taxon>
    </lineage>
</organism>
<proteinExistence type="predicted"/>
<dbReference type="PROSITE" id="PS50102">
    <property type="entry name" value="RRM"/>
    <property type="match status" value="3"/>
</dbReference>
<dbReference type="GO" id="GO:0005688">
    <property type="term" value="C:U6 snRNP"/>
    <property type="evidence" value="ECO:0007669"/>
    <property type="project" value="UniProtKB-ARBA"/>
</dbReference>
<keyword evidence="6" id="KW-0539">Nucleus</keyword>
<dbReference type="SUPFAM" id="SSF48452">
    <property type="entry name" value="TPR-like"/>
    <property type="match status" value="1"/>
</dbReference>
<feature type="region of interest" description="Disordered" evidence="10">
    <location>
        <begin position="526"/>
        <end position="576"/>
    </location>
</feature>
<feature type="compositionally biased region" description="Basic and acidic residues" evidence="10">
    <location>
        <begin position="545"/>
        <end position="555"/>
    </location>
</feature>
<feature type="compositionally biased region" description="Polar residues" evidence="10">
    <location>
        <begin position="526"/>
        <end position="543"/>
    </location>
</feature>
<dbReference type="InterPro" id="IPR011990">
    <property type="entry name" value="TPR-like_helical_dom_sf"/>
</dbReference>
<evidence type="ECO:0000256" key="5">
    <source>
        <dbReference type="ARBA" id="ARBA00023187"/>
    </source>
</evidence>
<comment type="function">
    <text evidence="7">Functions as a recycling factor of the spliceosome, a machinery that forms on each precursor-messenger RNA (pre-mRNA) and catalyzes the removal of introns. Chaperones the re-annealing of U4 and U6 snRNAs (small nuclear RNAs) released from previous rounds of splicing, an initial step in reforming the U4/U6-U5 tri-snRNP (small nuclear ribonucleoprotein) that can reassemble into another spliceosome complex; this step involves binding U6 and facilitating the unwinding of the U6 internal stem loop, followed by base-pairing of U6 to U4.</text>
</comment>
<reference evidence="12 13" key="1">
    <citation type="submission" date="2014-02" db="EMBL/GenBank/DDBJ databases">
        <title>Transposable element dynamics among asymbiotic and ectomycorrhizal Amanita fungi.</title>
        <authorList>
            <consortium name="DOE Joint Genome Institute"/>
            <person name="Hess J."/>
            <person name="Skrede I."/>
            <person name="Wolfe B."/>
            <person name="LaButti K."/>
            <person name="Ohm R.A."/>
            <person name="Grigoriev I.V."/>
            <person name="Pringle A."/>
        </authorList>
    </citation>
    <scope>NUCLEOTIDE SEQUENCE [LARGE SCALE GENOMIC DNA]</scope>
    <source>
        <strain evidence="12 13">SKay4041</strain>
    </source>
</reference>
<dbReference type="GO" id="GO:0006397">
    <property type="term" value="P:mRNA processing"/>
    <property type="evidence" value="ECO:0007669"/>
    <property type="project" value="UniProtKB-KW"/>
</dbReference>
<dbReference type="InterPro" id="IPR003107">
    <property type="entry name" value="HAT"/>
</dbReference>
<evidence type="ECO:0000256" key="1">
    <source>
        <dbReference type="ARBA" id="ARBA00004123"/>
    </source>
</evidence>
<feature type="compositionally biased region" description="Basic and acidic residues" evidence="10">
    <location>
        <begin position="976"/>
        <end position="987"/>
    </location>
</feature>
<evidence type="ECO:0000256" key="3">
    <source>
        <dbReference type="ARBA" id="ARBA00022737"/>
    </source>
</evidence>
<dbReference type="SMART" id="SM00386">
    <property type="entry name" value="HAT"/>
    <property type="match status" value="3"/>
</dbReference>
<dbReference type="InterPro" id="IPR012677">
    <property type="entry name" value="Nucleotide-bd_a/b_plait_sf"/>
</dbReference>
<evidence type="ECO:0000256" key="7">
    <source>
        <dbReference type="ARBA" id="ARBA00093374"/>
    </source>
</evidence>
<feature type="compositionally biased region" description="Basic and acidic residues" evidence="10">
    <location>
        <begin position="562"/>
        <end position="576"/>
    </location>
</feature>
<dbReference type="SUPFAM" id="SSF54928">
    <property type="entry name" value="RNA-binding domain, RBD"/>
    <property type="match status" value="3"/>
</dbReference>
<sequence>MESEVHNAMAMLPEFLAAGEDVWLYLISAKEAQVDLNTPNGVEELLALYERAEADYLSIPVLQRHLEFLITNHAKYFSEEIMKPPELGDLFATEWTRVAIGEVVNKGIGHLNQSHFLWDKQRDWELEMLHSAPEGIREELVVHIQQLHLDRLQQPHSNSEETFQSYSTFTTNFKPPEAYEMLLVAASKIRGQGQRAFERREKLEAALTQSANSLDVYGHYIAVERRAKYPDLFVISATYERAIAEAAKKRFNGDTGAEEALRLFWAGYCDALRILDANWELQLSTLKRATRSVPGSGEVWARHIRFLERLENSEIEIEEVGTVEDIYNQAFNTKLVQLDVDQITALVLARAGYEKRRIEESGDQQANNLAMLIGVLENGVELVYKASKIGDGKLRLEKYLADIYERMAGLPESATKLWQSAVKVNKSSYQVWTLYIETLMRHEMYEDVRALFEDIHKKNLDWPEVIWELWISFEHLHGDVNQIDVCLDKIEKAQMHTNSRRAKEAEKAAYQAMQIAMEAQATSIPATTESAVAPSTETQTVTSEPIDRGTKRPAEDDISQDTQKKAKTDSETKTVRLKRDRENSTIFVSDLPKGITEDELETLFNGCGNIREIKITSVSNILVATIEFYERDSVPAALTKDKKRLHGEEISVHLAWKSTLYVTNFPESSDDAYIRDLFGKYGTIFDVRWPSKKIKNTRRFCYVQYISPESAEAALELHGRELESNRILNAFISDPERKKTRTDADADEKELYVAGLSKFTTQADLEKLFKIYGTLKAVRLATGPDGHAKGYAFVEFEQGQDARAALAANNYEMKKRRIAVTMANSNVRLRQRHTLGNTGLGRTAEIRSRSLRIRNLPTGTQEGLLQQALEKVTTSIKRVEVIMDRQEAIIELSSVAEAGKLLLRVEPIVFGGNTLELSEEAEGVAPPITGGLFIPRRAGISRPKAGLGYTRNTTTSTAGGNKVPTFVQHENSQGRGQDDFRKMLSGN</sequence>
<dbReference type="PANTHER" id="PTHR24012">
    <property type="entry name" value="RNA BINDING PROTEIN"/>
    <property type="match status" value="1"/>
</dbReference>
<evidence type="ECO:0000256" key="4">
    <source>
        <dbReference type="ARBA" id="ARBA00022884"/>
    </source>
</evidence>
<dbReference type="FunFam" id="3.30.70.330:FF:000365">
    <property type="entry name" value="U4/U6 snRNA-associated-splicing factor PRP24"/>
    <property type="match status" value="1"/>
</dbReference>
<name>A0A2A9P0K2_9AGAR</name>
<evidence type="ECO:0000256" key="8">
    <source>
        <dbReference type="ARBA" id="ARBA00093627"/>
    </source>
</evidence>
<protein>
    <recommendedName>
        <fullName evidence="8">U4/U6 snRNA-associated-splicing factor PRP24</fullName>
    </recommendedName>
</protein>
<dbReference type="InterPro" id="IPR035979">
    <property type="entry name" value="RBD_domain_sf"/>
</dbReference>
<dbReference type="InterPro" id="IPR034397">
    <property type="entry name" value="Prp24_RRM1"/>
</dbReference>
<evidence type="ECO:0000259" key="11">
    <source>
        <dbReference type="PROSITE" id="PS50102"/>
    </source>
</evidence>
<keyword evidence="2" id="KW-0507">mRNA processing</keyword>
<keyword evidence="13" id="KW-1185">Reference proteome</keyword>
<dbReference type="CDD" id="cd12297">
    <property type="entry name" value="RRM2_Prp24"/>
    <property type="match status" value="1"/>
</dbReference>
<keyword evidence="3" id="KW-0677">Repeat</keyword>
<dbReference type="EMBL" id="KZ301971">
    <property type="protein sequence ID" value="PFH53912.1"/>
    <property type="molecule type" value="Genomic_DNA"/>
</dbReference>
<gene>
    <name evidence="12" type="ORF">AMATHDRAFT_186548</name>
</gene>
<dbReference type="Gene3D" id="3.30.70.330">
    <property type="match status" value="3"/>
</dbReference>
<keyword evidence="4 9" id="KW-0694">RNA-binding</keyword>
<evidence type="ECO:0000256" key="2">
    <source>
        <dbReference type="ARBA" id="ARBA00022664"/>
    </source>
</evidence>
<dbReference type="InterPro" id="IPR000504">
    <property type="entry name" value="RRM_dom"/>
</dbReference>
<feature type="domain" description="RRM" evidence="11">
    <location>
        <begin position="749"/>
        <end position="825"/>
    </location>
</feature>
<evidence type="ECO:0000313" key="13">
    <source>
        <dbReference type="Proteomes" id="UP000242287"/>
    </source>
</evidence>
<dbReference type="AlphaFoldDB" id="A0A2A9P0K2"/>
<evidence type="ECO:0000256" key="9">
    <source>
        <dbReference type="PROSITE-ProRule" id="PRU00176"/>
    </source>
</evidence>
<dbReference type="GO" id="GO:0003723">
    <property type="term" value="F:RNA binding"/>
    <property type="evidence" value="ECO:0007669"/>
    <property type="project" value="UniProtKB-UniRule"/>
</dbReference>
<keyword evidence="5" id="KW-0508">mRNA splicing</keyword>
<dbReference type="Gene3D" id="1.25.40.10">
    <property type="entry name" value="Tetratricopeptide repeat domain"/>
    <property type="match status" value="2"/>
</dbReference>